<dbReference type="InterPro" id="IPR003532">
    <property type="entry name" value="Short_hematopoietin_rcpt_2_CS"/>
</dbReference>
<dbReference type="InterPro" id="IPR015321">
    <property type="entry name" value="TypeI_recpt_CBD"/>
</dbReference>
<keyword evidence="7" id="KW-0325">Glycoprotein</keyword>
<keyword evidence="4" id="KW-1133">Transmembrane helix</keyword>
<keyword evidence="10" id="KW-1185">Reference proteome</keyword>
<comment type="subcellular location">
    <subcellularLocation>
        <location evidence="1">Membrane</location>
        <topology evidence="1">Single-pass type I membrane protein</topology>
    </subcellularLocation>
</comment>
<dbReference type="Proteomes" id="UP000053584">
    <property type="component" value="Unassembled WGS sequence"/>
</dbReference>
<dbReference type="Gene3D" id="2.60.40.10">
    <property type="entry name" value="Immunoglobulins"/>
    <property type="match status" value="2"/>
</dbReference>
<proteinExistence type="predicted"/>
<evidence type="ECO:0000256" key="1">
    <source>
        <dbReference type="ARBA" id="ARBA00004479"/>
    </source>
</evidence>
<feature type="domain" description="Type I cytokine receptor cytokine-binding" evidence="8">
    <location>
        <begin position="11"/>
        <end position="102"/>
    </location>
</feature>
<dbReference type="SUPFAM" id="SSF49265">
    <property type="entry name" value="Fibronectin type III"/>
    <property type="match status" value="1"/>
</dbReference>
<evidence type="ECO:0000256" key="5">
    <source>
        <dbReference type="ARBA" id="ARBA00023136"/>
    </source>
</evidence>
<evidence type="ECO:0000256" key="7">
    <source>
        <dbReference type="ARBA" id="ARBA00023180"/>
    </source>
</evidence>
<dbReference type="Pfam" id="PF09240">
    <property type="entry name" value="IL6Ra-bind"/>
    <property type="match status" value="1"/>
</dbReference>
<feature type="non-terminal residue" evidence="9">
    <location>
        <position position="149"/>
    </location>
</feature>
<dbReference type="GO" id="GO:0004896">
    <property type="term" value="F:cytokine receptor activity"/>
    <property type="evidence" value="ECO:0007669"/>
    <property type="project" value="InterPro"/>
</dbReference>
<reference evidence="9 10" key="1">
    <citation type="submission" date="2014-04" db="EMBL/GenBank/DDBJ databases">
        <title>Genome evolution of avian class.</title>
        <authorList>
            <person name="Zhang G."/>
            <person name="Li C."/>
        </authorList>
    </citation>
    <scope>NUCLEOTIDE SEQUENCE [LARGE SCALE GENOMIC DNA]</scope>
    <source>
        <strain evidence="9">BGI_N308</strain>
    </source>
</reference>
<name>A0A093H275_STRCA</name>
<keyword evidence="3" id="KW-0732">Signal</keyword>
<keyword evidence="5" id="KW-0472">Membrane</keyword>
<protein>
    <submittedName>
        <fullName evidence="9">Granulocyte-macrophage colony-stimulating factor receptor subunit alpha</fullName>
    </submittedName>
</protein>
<feature type="non-terminal residue" evidence="9">
    <location>
        <position position="1"/>
    </location>
</feature>
<dbReference type="GO" id="GO:0009897">
    <property type="term" value="C:external side of plasma membrane"/>
    <property type="evidence" value="ECO:0007669"/>
    <property type="project" value="TreeGrafter"/>
</dbReference>
<dbReference type="EMBL" id="KL205917">
    <property type="protein sequence ID" value="KFV76673.1"/>
    <property type="molecule type" value="Genomic_DNA"/>
</dbReference>
<evidence type="ECO:0000259" key="8">
    <source>
        <dbReference type="Pfam" id="PF09240"/>
    </source>
</evidence>
<evidence type="ECO:0000313" key="9">
    <source>
        <dbReference type="EMBL" id="KFV76673.1"/>
    </source>
</evidence>
<evidence type="ECO:0000256" key="3">
    <source>
        <dbReference type="ARBA" id="ARBA00022729"/>
    </source>
</evidence>
<organism evidence="9 10">
    <name type="scientific">Struthio camelus australis</name>
    <dbReference type="NCBI Taxonomy" id="441894"/>
    <lineage>
        <taxon>Eukaryota</taxon>
        <taxon>Metazoa</taxon>
        <taxon>Chordata</taxon>
        <taxon>Craniata</taxon>
        <taxon>Vertebrata</taxon>
        <taxon>Euteleostomi</taxon>
        <taxon>Archelosauria</taxon>
        <taxon>Archosauria</taxon>
        <taxon>Dinosauria</taxon>
        <taxon>Saurischia</taxon>
        <taxon>Theropoda</taxon>
        <taxon>Coelurosauria</taxon>
        <taxon>Aves</taxon>
        <taxon>Palaeognathae</taxon>
        <taxon>Struthioniformes</taxon>
        <taxon>Struthionidae</taxon>
        <taxon>Struthio</taxon>
    </lineage>
</organism>
<keyword evidence="6 9" id="KW-0675">Receptor</keyword>
<dbReference type="PROSITE" id="PS01356">
    <property type="entry name" value="HEMATOPO_REC_S_F2"/>
    <property type="match status" value="1"/>
</dbReference>
<dbReference type="FunFam" id="2.60.40.10:FF:001087">
    <property type="entry name" value="Colony stimulating factor 2 receptor alpha subunit"/>
    <property type="match status" value="1"/>
</dbReference>
<dbReference type="PANTHER" id="PTHR23037">
    <property type="entry name" value="CYTOKINE RECEPTOR"/>
    <property type="match status" value="1"/>
</dbReference>
<evidence type="ECO:0000256" key="6">
    <source>
        <dbReference type="ARBA" id="ARBA00023170"/>
    </source>
</evidence>
<evidence type="ECO:0000256" key="4">
    <source>
        <dbReference type="ARBA" id="ARBA00022989"/>
    </source>
</evidence>
<keyword evidence="2" id="KW-0812">Transmembrane</keyword>
<accession>A0A093H275</accession>
<dbReference type="PANTHER" id="PTHR23037:SF46">
    <property type="entry name" value="INTERLEUKIN 5 RECEPTOR SUBUNIT ALPHA"/>
    <property type="match status" value="1"/>
</dbReference>
<evidence type="ECO:0000313" key="10">
    <source>
        <dbReference type="Proteomes" id="UP000053584"/>
    </source>
</evidence>
<dbReference type="AlphaFoldDB" id="A0A093H275"/>
<dbReference type="InterPro" id="IPR036116">
    <property type="entry name" value="FN3_sf"/>
</dbReference>
<dbReference type="InterPro" id="IPR013783">
    <property type="entry name" value="Ig-like_fold"/>
</dbReference>
<evidence type="ECO:0000256" key="2">
    <source>
        <dbReference type="ARBA" id="ARBA00022692"/>
    </source>
</evidence>
<sequence length="149" mass="17300">AGMNGTAIENFVCVIYNVSFMNCTWQVGTTAPGDTQYFLYWKSSRKEDFMECQNYVKDNYGRHTGCRFQNVTIENKMAHFLVNKSRNGQNIQSYKKKIALYKIEKLTPPLNVTVNCIGILHGCEIQWRPPRTSHVKRDACFKYEIVIEN</sequence>
<gene>
    <name evidence="9" type="ORF">N308_07498</name>
</gene>